<comment type="catalytic activity">
    <reaction evidence="6">
        <text>(2E)-geranyl diphosphate = beta-myrcene + diphosphate</text>
        <dbReference type="Rhea" id="RHEA:16965"/>
        <dbReference type="ChEBI" id="CHEBI:17221"/>
        <dbReference type="ChEBI" id="CHEBI:33019"/>
        <dbReference type="ChEBI" id="CHEBI:58057"/>
        <dbReference type="EC" id="4.2.3.15"/>
    </reaction>
    <physiologicalReaction direction="left-to-right" evidence="6">
        <dbReference type="Rhea" id="RHEA:16966"/>
    </physiologicalReaction>
</comment>
<dbReference type="Pfam" id="PF03936">
    <property type="entry name" value="Terpene_synth_C"/>
    <property type="match status" value="1"/>
</dbReference>
<dbReference type="EC" id="4.2.3.15" evidence="7"/>
<dbReference type="SFLD" id="SFLDS00005">
    <property type="entry name" value="Isoprenoid_Synthase_Type_I"/>
    <property type="match status" value="1"/>
</dbReference>
<proteinExistence type="predicted"/>
<organism evidence="10 11">
    <name type="scientific">Oldenlandia corymbosa var. corymbosa</name>
    <dbReference type="NCBI Taxonomy" id="529605"/>
    <lineage>
        <taxon>Eukaryota</taxon>
        <taxon>Viridiplantae</taxon>
        <taxon>Streptophyta</taxon>
        <taxon>Embryophyta</taxon>
        <taxon>Tracheophyta</taxon>
        <taxon>Spermatophyta</taxon>
        <taxon>Magnoliopsida</taxon>
        <taxon>eudicotyledons</taxon>
        <taxon>Gunneridae</taxon>
        <taxon>Pentapetalae</taxon>
        <taxon>asterids</taxon>
        <taxon>lamiids</taxon>
        <taxon>Gentianales</taxon>
        <taxon>Rubiaceae</taxon>
        <taxon>Rubioideae</taxon>
        <taxon>Spermacoceae</taxon>
        <taxon>Hedyotis-Oldenlandia complex</taxon>
        <taxon>Oldenlandia</taxon>
    </lineage>
</organism>
<dbReference type="InterPro" id="IPR001906">
    <property type="entry name" value="Terpene_synth_N"/>
</dbReference>
<dbReference type="EMBL" id="OX459121">
    <property type="protein sequence ID" value="CAI9102855.1"/>
    <property type="molecule type" value="Genomic_DNA"/>
</dbReference>
<dbReference type="PANTHER" id="PTHR31225">
    <property type="entry name" value="OS04G0344100 PROTEIN-RELATED"/>
    <property type="match status" value="1"/>
</dbReference>
<dbReference type="GO" id="GO:0000287">
    <property type="term" value="F:magnesium ion binding"/>
    <property type="evidence" value="ECO:0007669"/>
    <property type="project" value="InterPro"/>
</dbReference>
<accession>A0AAV1D732</accession>
<dbReference type="AlphaFoldDB" id="A0AAV1D732"/>
<evidence type="ECO:0000256" key="2">
    <source>
        <dbReference type="ARBA" id="ARBA00004721"/>
    </source>
</evidence>
<dbReference type="Pfam" id="PF01397">
    <property type="entry name" value="Terpene_synth"/>
    <property type="match status" value="1"/>
</dbReference>
<dbReference type="FunFam" id="1.50.10.130:FF:000001">
    <property type="entry name" value="Isoprene synthase, chloroplastic"/>
    <property type="match status" value="1"/>
</dbReference>
<evidence type="ECO:0000313" key="10">
    <source>
        <dbReference type="EMBL" id="CAI9102855.1"/>
    </source>
</evidence>
<dbReference type="InterPro" id="IPR050148">
    <property type="entry name" value="Terpene_synthase-like"/>
</dbReference>
<dbReference type="Proteomes" id="UP001161247">
    <property type="component" value="Chromosome 4"/>
</dbReference>
<evidence type="ECO:0000256" key="4">
    <source>
        <dbReference type="ARBA" id="ARBA00022842"/>
    </source>
</evidence>
<dbReference type="InterPro" id="IPR008949">
    <property type="entry name" value="Isoprenoid_synthase_dom_sf"/>
</dbReference>
<dbReference type="InterPro" id="IPR008930">
    <property type="entry name" value="Terpenoid_cyclase/PrenylTrfase"/>
</dbReference>
<dbReference type="InterPro" id="IPR044814">
    <property type="entry name" value="Terpene_cyclase_plant_C1"/>
</dbReference>
<evidence type="ECO:0000256" key="3">
    <source>
        <dbReference type="ARBA" id="ARBA00022723"/>
    </source>
</evidence>
<dbReference type="Gene3D" id="1.50.10.130">
    <property type="entry name" value="Terpene synthase, N-terminal domain"/>
    <property type="match status" value="1"/>
</dbReference>
<keyword evidence="11" id="KW-1185">Reference proteome</keyword>
<dbReference type="GO" id="GO:0016102">
    <property type="term" value="P:diterpenoid biosynthetic process"/>
    <property type="evidence" value="ECO:0007669"/>
    <property type="project" value="InterPro"/>
</dbReference>
<dbReference type="InterPro" id="IPR036965">
    <property type="entry name" value="Terpene_synth_N_sf"/>
</dbReference>
<dbReference type="PANTHER" id="PTHR31225:SF93">
    <property type="entry name" value="ALPHA-HUMULENE_(-)-(E)-BETA-CARYOPHYLLENE SYNTHASE"/>
    <property type="match status" value="1"/>
</dbReference>
<comment type="cofactor">
    <cofactor evidence="1">
        <name>Mg(2+)</name>
        <dbReference type="ChEBI" id="CHEBI:18420"/>
    </cofactor>
</comment>
<dbReference type="SUPFAM" id="SSF48576">
    <property type="entry name" value="Terpenoid synthases"/>
    <property type="match status" value="1"/>
</dbReference>
<keyword evidence="4" id="KW-0460">Magnesium</keyword>
<evidence type="ECO:0000256" key="7">
    <source>
        <dbReference type="ARBA" id="ARBA00066673"/>
    </source>
</evidence>
<dbReference type="SUPFAM" id="SSF48239">
    <property type="entry name" value="Terpenoid cyclases/Protein prenyltransferases"/>
    <property type="match status" value="1"/>
</dbReference>
<evidence type="ECO:0000256" key="6">
    <source>
        <dbReference type="ARBA" id="ARBA00052562"/>
    </source>
</evidence>
<dbReference type="FunFam" id="1.10.600.10:FF:000007">
    <property type="entry name" value="Isoprene synthase, chloroplastic"/>
    <property type="match status" value="1"/>
</dbReference>
<keyword evidence="3" id="KW-0479">Metal-binding</keyword>
<evidence type="ECO:0000259" key="8">
    <source>
        <dbReference type="Pfam" id="PF01397"/>
    </source>
</evidence>
<dbReference type="InterPro" id="IPR005630">
    <property type="entry name" value="Terpene_synthase_metal-bd"/>
</dbReference>
<evidence type="ECO:0000256" key="5">
    <source>
        <dbReference type="ARBA" id="ARBA00023239"/>
    </source>
</evidence>
<sequence>MVTNGENVSIPAETGILRRLADFPEDIWSHRFHFDTLAGDMQMFMEMYAEEIELLKEEVKVMINDASSKVEEKLKLIDTVERIGISYHFGREIEIQLKKILAHRQANYEEEFSSSYDLFTAALHFRLFRQRGFNISCGIFHKFLDSKGRFKESLCNDMKGLLSLYEATQVRTHEDIILDEAFDFAIIHLKHGIQHMSCNLAKQVKYAITQPLHMCIPRVVARRNISIYEEQSESPCMNQSLLRLAKLDFNFLQLLYKQELSEIFRWAEESEIISKLPYSRARLVESYLFGLGMFYEPWQSFGRIISAKTTLLITAIDDTYDSYGTLDELQTFTDSIERWDFEEMDRLPQFMRTSYEALLDVSEGVEKELNRQGRLFASNKYKEEWKEYARKSYIEAKWFLRRQLPTFPDYLKNGLTTSLCYLLIPTALLAVENATQEVYDWLADYPNILVSVAKICRLSNDIGSHEREKQIGGTGIECYMNHYGVMEHEAMAKFEDIVENAWKDVNGECLKLDSNIIKSETLTRFLNLARIVHVFYEHRVDGFTNARQVLEQHIVALLVDPIILVAPSN</sequence>
<evidence type="ECO:0000313" key="11">
    <source>
        <dbReference type="Proteomes" id="UP001161247"/>
    </source>
</evidence>
<dbReference type="InterPro" id="IPR034741">
    <property type="entry name" value="Terpene_cyclase-like_1_C"/>
</dbReference>
<dbReference type="SFLD" id="SFLDG01019">
    <property type="entry name" value="Terpene_Cyclase_Like_1_C_Termi"/>
    <property type="match status" value="1"/>
</dbReference>
<keyword evidence="5" id="KW-0456">Lyase</keyword>
<evidence type="ECO:0000256" key="1">
    <source>
        <dbReference type="ARBA" id="ARBA00001946"/>
    </source>
</evidence>
<protein>
    <recommendedName>
        <fullName evidence="7">myrcene synthase</fullName>
        <ecNumber evidence="7">4.2.3.15</ecNumber>
    </recommendedName>
</protein>
<dbReference type="GO" id="GO:0050551">
    <property type="term" value="F:myrcene synthase activity"/>
    <property type="evidence" value="ECO:0007669"/>
    <property type="project" value="UniProtKB-EC"/>
</dbReference>
<dbReference type="CDD" id="cd00684">
    <property type="entry name" value="Terpene_cyclase_plant_C1"/>
    <property type="match status" value="1"/>
</dbReference>
<feature type="domain" description="Terpene synthase N-terminal" evidence="8">
    <location>
        <begin position="28"/>
        <end position="207"/>
    </location>
</feature>
<gene>
    <name evidence="10" type="ORF">OLC1_LOCUS12136</name>
</gene>
<reference evidence="10" key="1">
    <citation type="submission" date="2023-03" db="EMBL/GenBank/DDBJ databases">
        <authorList>
            <person name="Julca I."/>
        </authorList>
    </citation>
    <scope>NUCLEOTIDE SEQUENCE</scope>
</reference>
<evidence type="ECO:0000259" key="9">
    <source>
        <dbReference type="Pfam" id="PF03936"/>
    </source>
</evidence>
<feature type="domain" description="Terpene synthase metal-binding" evidence="9">
    <location>
        <begin position="269"/>
        <end position="504"/>
    </location>
</feature>
<dbReference type="Gene3D" id="1.10.600.10">
    <property type="entry name" value="Farnesyl Diphosphate Synthase"/>
    <property type="match status" value="1"/>
</dbReference>
<comment type="pathway">
    <text evidence="2">Secondary metabolite biosynthesis; terpenoid biosynthesis.</text>
</comment>
<name>A0AAV1D732_OLDCO</name>